<evidence type="ECO:0000313" key="3">
    <source>
        <dbReference type="Proteomes" id="UP000017820"/>
    </source>
</evidence>
<proteinExistence type="predicted"/>
<dbReference type="SUPFAM" id="SSF53850">
    <property type="entry name" value="Periplasmic binding protein-like II"/>
    <property type="match status" value="1"/>
</dbReference>
<dbReference type="EMBL" id="AUSV01000038">
    <property type="protein sequence ID" value="ESP93098.1"/>
    <property type="molecule type" value="Genomic_DNA"/>
</dbReference>
<evidence type="ECO:0000256" key="1">
    <source>
        <dbReference type="SAM" id="SignalP"/>
    </source>
</evidence>
<comment type="caution">
    <text evidence="2">The sequence shown here is derived from an EMBL/GenBank/DDBJ whole genome shotgun (WGS) entry which is preliminary data.</text>
</comment>
<name>V4HTI6_PSEL2</name>
<accession>V4HTI6</accession>
<sequence>MLRPLLTLLVLMLLTFDARSNVQEDIVIVVNKHNPIEYIEKRQLIDMYMGKYLAFPNGHIAVTLDYKKEHALRSAFFLALTGRNIAQINAYWSRVKFSGKASPPQAYPSIEAIIDKVVTTPSAIAYIPASAVTDELKVVYRFAK</sequence>
<dbReference type="Proteomes" id="UP000017820">
    <property type="component" value="Unassembled WGS sequence"/>
</dbReference>
<keyword evidence="1" id="KW-0732">Signal</keyword>
<feature type="signal peptide" evidence="1">
    <location>
        <begin position="1"/>
        <end position="20"/>
    </location>
</feature>
<evidence type="ECO:0008006" key="4">
    <source>
        <dbReference type="Google" id="ProtNLM"/>
    </source>
</evidence>
<dbReference type="Gene3D" id="3.40.190.10">
    <property type="entry name" value="Periplasmic binding protein-like II"/>
    <property type="match status" value="1"/>
</dbReference>
<dbReference type="PATRIC" id="fig|1353533.3.peg.2709"/>
<organism evidence="2 3">
    <name type="scientific">Pseudoalteromonas luteoviolacea (strain 2ta16)</name>
    <dbReference type="NCBI Taxonomy" id="1353533"/>
    <lineage>
        <taxon>Bacteria</taxon>
        <taxon>Pseudomonadati</taxon>
        <taxon>Pseudomonadota</taxon>
        <taxon>Gammaproteobacteria</taxon>
        <taxon>Alteromonadales</taxon>
        <taxon>Pseudoalteromonadaceae</taxon>
        <taxon>Pseudoalteromonas</taxon>
    </lineage>
</organism>
<dbReference type="RefSeq" id="WP_023399606.1">
    <property type="nucleotide sequence ID" value="NZ_AUSV01000038.1"/>
</dbReference>
<feature type="chain" id="PRO_5004718051" description="Phosphate ABC transporter substrate-binding protein" evidence="1">
    <location>
        <begin position="21"/>
        <end position="144"/>
    </location>
</feature>
<protein>
    <recommendedName>
        <fullName evidence="4">Phosphate ABC transporter substrate-binding protein</fullName>
    </recommendedName>
</protein>
<dbReference type="AlphaFoldDB" id="V4HTI6"/>
<reference evidence="2 3" key="1">
    <citation type="submission" date="2013-07" db="EMBL/GenBank/DDBJ databases">
        <title>Draft genome sequence of Pseudoalteromonas luteoviolacea 2ta16.</title>
        <authorList>
            <person name="Allen E.E."/>
            <person name="Azam F."/>
            <person name="Podell S."/>
        </authorList>
    </citation>
    <scope>NUCLEOTIDE SEQUENCE [LARGE SCALE GENOMIC DNA]</scope>
    <source>
        <strain evidence="2 3">2ta16</strain>
    </source>
</reference>
<gene>
    <name evidence="2" type="ORF">PL2TA16_03734</name>
</gene>
<dbReference type="GeneID" id="29922875"/>
<evidence type="ECO:0000313" key="2">
    <source>
        <dbReference type="EMBL" id="ESP93098.1"/>
    </source>
</evidence>